<feature type="compositionally biased region" description="Low complexity" evidence="1">
    <location>
        <begin position="1"/>
        <end position="17"/>
    </location>
</feature>
<evidence type="ECO:0000313" key="3">
    <source>
        <dbReference type="EMBL" id="GAB49380.1"/>
    </source>
</evidence>
<dbReference type="RefSeq" id="WP_009483223.1">
    <property type="nucleotide sequence ID" value="NZ_BAFE01000088.1"/>
</dbReference>
<dbReference type="eggNOG" id="COG2197">
    <property type="taxonomic scope" value="Bacteria"/>
</dbReference>
<name>H5UUH2_9MICO</name>
<reference evidence="3 4" key="1">
    <citation type="submission" date="2012-02" db="EMBL/GenBank/DDBJ databases">
        <title>Whole genome shotgun sequence of Mobilicoccus pelagius NBRC 104925.</title>
        <authorList>
            <person name="Yoshida Y."/>
            <person name="Hosoyama A."/>
            <person name="Tsuchikane K."/>
            <person name="Katsumata H."/>
            <person name="Yamazaki S."/>
            <person name="Fujita N."/>
        </authorList>
    </citation>
    <scope>NUCLEOTIDE SEQUENCE [LARGE SCALE GENOMIC DNA]</scope>
    <source>
        <strain evidence="3 4">NBRC 104925</strain>
    </source>
</reference>
<proteinExistence type="predicted"/>
<evidence type="ECO:0000256" key="1">
    <source>
        <dbReference type="SAM" id="MobiDB-lite"/>
    </source>
</evidence>
<evidence type="ECO:0000259" key="2">
    <source>
        <dbReference type="SMART" id="SM00421"/>
    </source>
</evidence>
<feature type="compositionally biased region" description="Low complexity" evidence="1">
    <location>
        <begin position="24"/>
        <end position="34"/>
    </location>
</feature>
<dbReference type="InterPro" id="IPR016032">
    <property type="entry name" value="Sig_transdc_resp-reg_C-effctor"/>
</dbReference>
<organism evidence="3 4">
    <name type="scientific">Mobilicoccus pelagius NBRC 104925</name>
    <dbReference type="NCBI Taxonomy" id="1089455"/>
    <lineage>
        <taxon>Bacteria</taxon>
        <taxon>Bacillati</taxon>
        <taxon>Actinomycetota</taxon>
        <taxon>Actinomycetes</taxon>
        <taxon>Micrococcales</taxon>
        <taxon>Dermatophilaceae</taxon>
        <taxon>Mobilicoccus</taxon>
    </lineage>
</organism>
<dbReference type="EMBL" id="BAFE01000088">
    <property type="protein sequence ID" value="GAB49380.1"/>
    <property type="molecule type" value="Genomic_DNA"/>
</dbReference>
<dbReference type="GO" id="GO:0003677">
    <property type="term" value="F:DNA binding"/>
    <property type="evidence" value="ECO:0007669"/>
    <property type="project" value="InterPro"/>
</dbReference>
<feature type="region of interest" description="Disordered" evidence="1">
    <location>
        <begin position="1"/>
        <end position="42"/>
    </location>
</feature>
<sequence length="377" mass="40715">MTQDSATAGATTTATPVDGGGGDTATTASSGPAGNDVRRDDAPAPYVAAAPDVTVPLPLDDGFDRVATRLYLLAVRTPGITRRQMITADVPADAIDAATAFLTHHGLLRPTGPDAWEAIPPELALFSLAASYETRASFLRDAAEDLTHEYHRSRLTDAEQAPGLTLLRNTEELAAAERGVTDAATQEIWSAHDDSPRTAHLFGTDPDRHRRRLLTRDGAPLRRRTTFDGRMLRHPRAGEILRARAESGEESRFLTDLPFSVVGADDHIAVVDLTSFDTSGAGSLLVHDRRLVLALRCLCETWWQLASPMAWNSIGELDRDSAFILSMLAAGATDATMATQTGLSQRTIERRVRALMTRLGASTRFQAGVLAARRGWI</sequence>
<dbReference type="GO" id="GO:0006355">
    <property type="term" value="P:regulation of DNA-templated transcription"/>
    <property type="evidence" value="ECO:0007669"/>
    <property type="project" value="InterPro"/>
</dbReference>
<keyword evidence="4" id="KW-1185">Reference proteome</keyword>
<dbReference type="AlphaFoldDB" id="H5UUH2"/>
<dbReference type="SUPFAM" id="SSF46894">
    <property type="entry name" value="C-terminal effector domain of the bipartite response regulators"/>
    <property type="match status" value="1"/>
</dbReference>
<dbReference type="STRING" id="1089455.MOPEL_129_00230"/>
<dbReference type="Proteomes" id="UP000004367">
    <property type="component" value="Unassembled WGS sequence"/>
</dbReference>
<dbReference type="Gene3D" id="1.10.10.10">
    <property type="entry name" value="Winged helix-like DNA-binding domain superfamily/Winged helix DNA-binding domain"/>
    <property type="match status" value="1"/>
</dbReference>
<feature type="domain" description="HTH luxR-type" evidence="2">
    <location>
        <begin position="314"/>
        <end position="371"/>
    </location>
</feature>
<gene>
    <name evidence="3" type="ORF">MOPEL_129_00230</name>
</gene>
<evidence type="ECO:0000313" key="4">
    <source>
        <dbReference type="Proteomes" id="UP000004367"/>
    </source>
</evidence>
<protein>
    <submittedName>
        <fullName evidence="3">Putative LuxR family transcriptional regulator</fullName>
    </submittedName>
</protein>
<dbReference type="OrthoDB" id="3369460at2"/>
<accession>H5UUH2</accession>
<dbReference type="InterPro" id="IPR036388">
    <property type="entry name" value="WH-like_DNA-bd_sf"/>
</dbReference>
<comment type="caution">
    <text evidence="3">The sequence shown here is derived from an EMBL/GenBank/DDBJ whole genome shotgun (WGS) entry which is preliminary data.</text>
</comment>
<dbReference type="SMART" id="SM00421">
    <property type="entry name" value="HTH_LUXR"/>
    <property type="match status" value="1"/>
</dbReference>
<dbReference type="InterPro" id="IPR000792">
    <property type="entry name" value="Tscrpt_reg_LuxR_C"/>
</dbReference>